<evidence type="ECO:0000259" key="5">
    <source>
        <dbReference type="PROSITE" id="PS50109"/>
    </source>
</evidence>
<keyword evidence="4" id="KW-1133">Transmembrane helix</keyword>
<keyword evidence="4" id="KW-0472">Membrane</keyword>
<dbReference type="RefSeq" id="WP_344822020.1">
    <property type="nucleotide sequence ID" value="NZ_BAABEZ010000002.1"/>
</dbReference>
<dbReference type="CDD" id="cd00075">
    <property type="entry name" value="HATPase"/>
    <property type="match status" value="1"/>
</dbReference>
<feature type="domain" description="Histidine kinase" evidence="5">
    <location>
        <begin position="206"/>
        <end position="426"/>
    </location>
</feature>
<dbReference type="SMART" id="SM00388">
    <property type="entry name" value="HisKA"/>
    <property type="match status" value="1"/>
</dbReference>
<evidence type="ECO:0000256" key="4">
    <source>
        <dbReference type="SAM" id="Phobius"/>
    </source>
</evidence>
<dbReference type="CDD" id="cd00082">
    <property type="entry name" value="HisKA"/>
    <property type="match status" value="1"/>
</dbReference>
<keyword evidence="3" id="KW-0597">Phosphoprotein</keyword>
<protein>
    <recommendedName>
        <fullName evidence="2">histidine kinase</fullName>
        <ecNumber evidence="2">2.7.13.3</ecNumber>
    </recommendedName>
</protein>
<dbReference type="InterPro" id="IPR003594">
    <property type="entry name" value="HATPase_dom"/>
</dbReference>
<sequence>MKKVYPLIIALITFSVLGILYIQLSWIKNARIVKSEEYLRDLEKTVLGVRSLCYNSFINAEGYNPEQLDEANKEYLLITKFTAQAISPEEMNMIIVRAMKNQGIKQPFEYCVTNLYNNPISASKGFESSMFAESVDIRLSPPMSPQTETFFLYVKEPQNYITRQMASMIIASIFFTIIIISAFALTIRTMLRQKNISEIKSDFINNMTHELKTPLATISLAVDALNNEKVIHDPEKIRYYGGMIKEENRRMHKQVETILQAAKLEKQEDLNLSVQSLDAHAAIDKVAKNLSLQIQEKSGELHLNLMAGKSFVDVDEMHFSNIIFNLLDNAIKYSKDAPVIHITTQVVNGMLSIKIKDNGIGMSRETASRAFEKFYRAHTGNLHNVKGFGLGLSYVKNMVEAMNGHIKLESALGKGTTFTILMPLSKHNND</sequence>
<dbReference type="SUPFAM" id="SSF47384">
    <property type="entry name" value="Homodimeric domain of signal transducing histidine kinase"/>
    <property type="match status" value="1"/>
</dbReference>
<dbReference type="Proteomes" id="UP001501410">
    <property type="component" value="Unassembled WGS sequence"/>
</dbReference>
<dbReference type="InterPro" id="IPR004358">
    <property type="entry name" value="Sig_transdc_His_kin-like_C"/>
</dbReference>
<dbReference type="SUPFAM" id="SSF55874">
    <property type="entry name" value="ATPase domain of HSP90 chaperone/DNA topoisomerase II/histidine kinase"/>
    <property type="match status" value="1"/>
</dbReference>
<dbReference type="Gene3D" id="1.10.287.130">
    <property type="match status" value="1"/>
</dbReference>
<proteinExistence type="predicted"/>
<dbReference type="InterPro" id="IPR005467">
    <property type="entry name" value="His_kinase_dom"/>
</dbReference>
<feature type="transmembrane region" description="Helical" evidence="4">
    <location>
        <begin position="165"/>
        <end position="187"/>
    </location>
</feature>
<evidence type="ECO:0000256" key="2">
    <source>
        <dbReference type="ARBA" id="ARBA00012438"/>
    </source>
</evidence>
<dbReference type="EC" id="2.7.13.3" evidence="2"/>
<evidence type="ECO:0000256" key="1">
    <source>
        <dbReference type="ARBA" id="ARBA00000085"/>
    </source>
</evidence>
<dbReference type="Pfam" id="PF00512">
    <property type="entry name" value="HisKA"/>
    <property type="match status" value="1"/>
</dbReference>
<dbReference type="InterPro" id="IPR003661">
    <property type="entry name" value="HisK_dim/P_dom"/>
</dbReference>
<reference evidence="7" key="1">
    <citation type="journal article" date="2019" name="Int. J. Syst. Evol. Microbiol.">
        <title>The Global Catalogue of Microorganisms (GCM) 10K type strain sequencing project: providing services to taxonomists for standard genome sequencing and annotation.</title>
        <authorList>
            <consortium name="The Broad Institute Genomics Platform"/>
            <consortium name="The Broad Institute Genome Sequencing Center for Infectious Disease"/>
            <person name="Wu L."/>
            <person name="Ma J."/>
        </authorList>
    </citation>
    <scope>NUCLEOTIDE SEQUENCE [LARGE SCALE GENOMIC DNA]</scope>
    <source>
        <strain evidence="7">JCM 31921</strain>
    </source>
</reference>
<dbReference type="PANTHER" id="PTHR43547:SF2">
    <property type="entry name" value="HYBRID SIGNAL TRANSDUCTION HISTIDINE KINASE C"/>
    <property type="match status" value="1"/>
</dbReference>
<keyword evidence="4" id="KW-0812">Transmembrane</keyword>
<dbReference type="PANTHER" id="PTHR43547">
    <property type="entry name" value="TWO-COMPONENT HISTIDINE KINASE"/>
    <property type="match status" value="1"/>
</dbReference>
<dbReference type="InterPro" id="IPR036097">
    <property type="entry name" value="HisK_dim/P_sf"/>
</dbReference>
<gene>
    <name evidence="6" type="ORF">GCM10023092_03250</name>
</gene>
<dbReference type="SMART" id="SM00387">
    <property type="entry name" value="HATPase_c"/>
    <property type="match status" value="1"/>
</dbReference>
<evidence type="ECO:0000256" key="3">
    <source>
        <dbReference type="ARBA" id="ARBA00022553"/>
    </source>
</evidence>
<name>A0ABP8MGT4_9BACT</name>
<comment type="caution">
    <text evidence="6">The sequence shown here is derived from an EMBL/GenBank/DDBJ whole genome shotgun (WGS) entry which is preliminary data.</text>
</comment>
<organism evidence="6 7">
    <name type="scientific">Rurimicrobium arvi</name>
    <dbReference type="NCBI Taxonomy" id="2049916"/>
    <lineage>
        <taxon>Bacteria</taxon>
        <taxon>Pseudomonadati</taxon>
        <taxon>Bacteroidota</taxon>
        <taxon>Chitinophagia</taxon>
        <taxon>Chitinophagales</taxon>
        <taxon>Chitinophagaceae</taxon>
        <taxon>Rurimicrobium</taxon>
    </lineage>
</organism>
<dbReference type="PROSITE" id="PS50109">
    <property type="entry name" value="HIS_KIN"/>
    <property type="match status" value="1"/>
</dbReference>
<feature type="transmembrane region" description="Helical" evidence="4">
    <location>
        <begin position="7"/>
        <end position="26"/>
    </location>
</feature>
<dbReference type="Gene3D" id="3.30.565.10">
    <property type="entry name" value="Histidine kinase-like ATPase, C-terminal domain"/>
    <property type="match status" value="1"/>
</dbReference>
<keyword evidence="7" id="KW-1185">Reference proteome</keyword>
<dbReference type="InterPro" id="IPR036890">
    <property type="entry name" value="HATPase_C_sf"/>
</dbReference>
<dbReference type="PRINTS" id="PR00344">
    <property type="entry name" value="BCTRLSENSOR"/>
</dbReference>
<comment type="catalytic activity">
    <reaction evidence="1">
        <text>ATP + protein L-histidine = ADP + protein N-phospho-L-histidine.</text>
        <dbReference type="EC" id="2.7.13.3"/>
    </reaction>
</comment>
<evidence type="ECO:0000313" key="6">
    <source>
        <dbReference type="EMBL" id="GAA4449338.1"/>
    </source>
</evidence>
<dbReference type="EMBL" id="BAABEZ010000002">
    <property type="protein sequence ID" value="GAA4449338.1"/>
    <property type="molecule type" value="Genomic_DNA"/>
</dbReference>
<evidence type="ECO:0000313" key="7">
    <source>
        <dbReference type="Proteomes" id="UP001501410"/>
    </source>
</evidence>
<dbReference type="Pfam" id="PF02518">
    <property type="entry name" value="HATPase_c"/>
    <property type="match status" value="1"/>
</dbReference>
<accession>A0ABP8MGT4</accession>